<keyword evidence="3" id="KW-1185">Reference proteome</keyword>
<proteinExistence type="predicted"/>
<dbReference type="KEGG" id="thao:NI17_009555"/>
<name>A0A399FXI3_9ACTN</name>
<dbReference type="RefSeq" id="WP_068694047.1">
    <property type="nucleotide sequence ID" value="NZ_CP063196.1"/>
</dbReference>
<feature type="compositionally biased region" description="Basic and acidic residues" evidence="1">
    <location>
        <begin position="75"/>
        <end position="93"/>
    </location>
</feature>
<sequence>MHQEAAEVDVTQARAEQTKLERAAREQRVLQTAAKPGISMEDAAQLPEWTPDPAARRAVQASKESTVSGSGAAPERPRERFESGRETAVPERG</sequence>
<gene>
    <name evidence="2" type="ORF">NI17_009555</name>
</gene>
<feature type="region of interest" description="Disordered" evidence="1">
    <location>
        <begin position="1"/>
        <end position="93"/>
    </location>
</feature>
<dbReference type="AlphaFoldDB" id="A0A399FXI3"/>
<evidence type="ECO:0000256" key="1">
    <source>
        <dbReference type="SAM" id="MobiDB-lite"/>
    </source>
</evidence>
<reference evidence="2" key="1">
    <citation type="submission" date="2020-10" db="EMBL/GenBank/DDBJ databases">
        <title>De novo genome project of the cellulose decomposer Thermobifida halotolerans type strain.</title>
        <authorList>
            <person name="Nagy I."/>
            <person name="Horvath B."/>
            <person name="Kukolya J."/>
            <person name="Nagy I."/>
            <person name="Orsini M."/>
        </authorList>
    </citation>
    <scope>NUCLEOTIDE SEQUENCE</scope>
    <source>
        <strain evidence="2">DSM 44931</strain>
    </source>
</reference>
<organism evidence="2 3">
    <name type="scientific">Thermobifida halotolerans</name>
    <dbReference type="NCBI Taxonomy" id="483545"/>
    <lineage>
        <taxon>Bacteria</taxon>
        <taxon>Bacillati</taxon>
        <taxon>Actinomycetota</taxon>
        <taxon>Actinomycetes</taxon>
        <taxon>Streptosporangiales</taxon>
        <taxon>Nocardiopsidaceae</taxon>
        <taxon>Thermobifida</taxon>
    </lineage>
</organism>
<dbReference type="EMBL" id="CP063196">
    <property type="protein sequence ID" value="UOE21340.1"/>
    <property type="molecule type" value="Genomic_DNA"/>
</dbReference>
<feature type="compositionally biased region" description="Basic and acidic residues" evidence="1">
    <location>
        <begin position="16"/>
        <end position="28"/>
    </location>
</feature>
<evidence type="ECO:0000313" key="3">
    <source>
        <dbReference type="Proteomes" id="UP000265719"/>
    </source>
</evidence>
<evidence type="ECO:0000313" key="2">
    <source>
        <dbReference type="EMBL" id="UOE21340.1"/>
    </source>
</evidence>
<dbReference type="Proteomes" id="UP000265719">
    <property type="component" value="Chromosome"/>
</dbReference>
<accession>A0A399FXI3</accession>
<protein>
    <submittedName>
        <fullName evidence="2">Uncharacterized protein</fullName>
    </submittedName>
</protein>